<accession>A0A2P5DBV8</accession>
<comment type="caution">
    <text evidence="2">The sequence shown here is derived from an EMBL/GenBank/DDBJ whole genome shotgun (WGS) entry which is preliminary data.</text>
</comment>
<dbReference type="Proteomes" id="UP000237105">
    <property type="component" value="Unassembled WGS sequence"/>
</dbReference>
<gene>
    <name evidence="2" type="ORF">PanWU01x14_078090</name>
</gene>
<proteinExistence type="predicted"/>
<dbReference type="OrthoDB" id="1732124at2759"/>
<name>A0A2P5DBV8_PARAD</name>
<reference evidence="3" key="1">
    <citation type="submission" date="2016-06" db="EMBL/GenBank/DDBJ databases">
        <title>Parallel loss of symbiosis genes in relatives of nitrogen-fixing non-legume Parasponia.</title>
        <authorList>
            <person name="Van Velzen R."/>
            <person name="Holmer R."/>
            <person name="Bu F."/>
            <person name="Rutten L."/>
            <person name="Van Zeijl A."/>
            <person name="Liu W."/>
            <person name="Santuari L."/>
            <person name="Cao Q."/>
            <person name="Sharma T."/>
            <person name="Shen D."/>
            <person name="Roswanjaya Y."/>
            <person name="Wardhani T."/>
            <person name="Kalhor M.S."/>
            <person name="Jansen J."/>
            <person name="Van den Hoogen J."/>
            <person name="Gungor B."/>
            <person name="Hartog M."/>
            <person name="Hontelez J."/>
            <person name="Verver J."/>
            <person name="Yang W.-C."/>
            <person name="Schijlen E."/>
            <person name="Repin R."/>
            <person name="Schilthuizen M."/>
            <person name="Schranz E."/>
            <person name="Heidstra R."/>
            <person name="Miyata K."/>
            <person name="Fedorova E."/>
            <person name="Kohlen W."/>
            <person name="Bisseling T."/>
            <person name="Smit S."/>
            <person name="Geurts R."/>
        </authorList>
    </citation>
    <scope>NUCLEOTIDE SEQUENCE [LARGE SCALE GENOMIC DNA]</scope>
    <source>
        <strain evidence="3">cv. WU1-14</strain>
    </source>
</reference>
<protein>
    <submittedName>
        <fullName evidence="2">Uncharacterized protein</fullName>
    </submittedName>
</protein>
<organism evidence="2 3">
    <name type="scientific">Parasponia andersonii</name>
    <name type="common">Sponia andersonii</name>
    <dbReference type="NCBI Taxonomy" id="3476"/>
    <lineage>
        <taxon>Eukaryota</taxon>
        <taxon>Viridiplantae</taxon>
        <taxon>Streptophyta</taxon>
        <taxon>Embryophyta</taxon>
        <taxon>Tracheophyta</taxon>
        <taxon>Spermatophyta</taxon>
        <taxon>Magnoliopsida</taxon>
        <taxon>eudicotyledons</taxon>
        <taxon>Gunneridae</taxon>
        <taxon>Pentapetalae</taxon>
        <taxon>rosids</taxon>
        <taxon>fabids</taxon>
        <taxon>Rosales</taxon>
        <taxon>Cannabaceae</taxon>
        <taxon>Parasponia</taxon>
    </lineage>
</organism>
<sequence>MDLLRSRVDLYRMIALRAEHTPEVLSDKDIMERILGRHSVYLGGWGRSPSSSTTTSDMNSGQPRRPTYDELAKRLTSTQQ</sequence>
<dbReference type="AlphaFoldDB" id="A0A2P5DBV8"/>
<feature type="region of interest" description="Disordered" evidence="1">
    <location>
        <begin position="44"/>
        <end position="80"/>
    </location>
</feature>
<evidence type="ECO:0000313" key="2">
    <source>
        <dbReference type="EMBL" id="PON70783.1"/>
    </source>
</evidence>
<dbReference type="EMBL" id="JXTB01000048">
    <property type="protein sequence ID" value="PON70783.1"/>
    <property type="molecule type" value="Genomic_DNA"/>
</dbReference>
<evidence type="ECO:0000256" key="1">
    <source>
        <dbReference type="SAM" id="MobiDB-lite"/>
    </source>
</evidence>
<feature type="compositionally biased region" description="Polar residues" evidence="1">
    <location>
        <begin position="48"/>
        <end position="62"/>
    </location>
</feature>
<evidence type="ECO:0000313" key="3">
    <source>
        <dbReference type="Proteomes" id="UP000237105"/>
    </source>
</evidence>
<keyword evidence="3" id="KW-1185">Reference proteome</keyword>